<dbReference type="InterPro" id="IPR001270">
    <property type="entry name" value="ClpA/B"/>
</dbReference>
<keyword evidence="2 5" id="KW-0547">Nucleotide-binding</keyword>
<dbReference type="AlphaFoldDB" id="A0A024UXI8"/>
<dbReference type="Proteomes" id="UP000030690">
    <property type="component" value="Unassembled WGS sequence"/>
</dbReference>
<dbReference type="InterPro" id="IPR003593">
    <property type="entry name" value="AAA+_ATPase"/>
</dbReference>
<evidence type="ECO:0000256" key="4">
    <source>
        <dbReference type="ARBA" id="ARBA00023254"/>
    </source>
</evidence>
<evidence type="ECO:0000256" key="5">
    <source>
        <dbReference type="RuleBase" id="RU003651"/>
    </source>
</evidence>
<dbReference type="GO" id="GO:0005694">
    <property type="term" value="C:chromosome"/>
    <property type="evidence" value="ECO:0007669"/>
    <property type="project" value="TreeGrafter"/>
</dbReference>
<dbReference type="Pfam" id="PF23242">
    <property type="entry name" value="AAA_lid_TRIP13_C"/>
    <property type="match status" value="1"/>
</dbReference>
<dbReference type="FunFam" id="3.40.50.300:FF:001527">
    <property type="entry name" value="AAA family ATPase"/>
    <property type="match status" value="1"/>
</dbReference>
<evidence type="ECO:0000313" key="7">
    <source>
        <dbReference type="EMBL" id="ETW15291.1"/>
    </source>
</evidence>
<gene>
    <name evidence="7" type="ORF">PFFVO_05585</name>
</gene>
<reference evidence="7 8" key="2">
    <citation type="submission" date="2013-02" db="EMBL/GenBank/DDBJ databases">
        <title>The Genome Sequence of Plasmodium falciparum Vietnam Oak-Knoll (FVO).</title>
        <authorList>
            <consortium name="The Broad Institute Genome Sequencing Platform"/>
            <consortium name="The Broad Institute Genome Sequencing Center for Infectious Disease"/>
            <person name="Neafsey D."/>
            <person name="Cheeseman I."/>
            <person name="Volkman S."/>
            <person name="Adams J."/>
            <person name="Walker B."/>
            <person name="Young S.K."/>
            <person name="Zeng Q."/>
            <person name="Gargeya S."/>
            <person name="Fitzgerald M."/>
            <person name="Haas B."/>
            <person name="Abouelleil A."/>
            <person name="Alvarado L."/>
            <person name="Arachchi H.M."/>
            <person name="Berlin A.M."/>
            <person name="Chapman S.B."/>
            <person name="Dewar J."/>
            <person name="Goldberg J."/>
            <person name="Griggs A."/>
            <person name="Gujja S."/>
            <person name="Hansen M."/>
            <person name="Howarth C."/>
            <person name="Imamovic A."/>
            <person name="Larimer J."/>
            <person name="McCowan C."/>
            <person name="Murphy C."/>
            <person name="Neiman D."/>
            <person name="Pearson M."/>
            <person name="Priest M."/>
            <person name="Roberts A."/>
            <person name="Saif S."/>
            <person name="Shea T."/>
            <person name="Sisk P."/>
            <person name="Sykes S."/>
            <person name="Wortman J."/>
            <person name="Nusbaum C."/>
            <person name="Birren B."/>
        </authorList>
    </citation>
    <scope>NUCLEOTIDE SEQUENCE [LARGE SCALE GENOMIC DNA]</scope>
    <source>
        <strain evidence="8">Vietnam Oak-Knoll (FVO)</strain>
    </source>
</reference>
<accession>A0A024UXI8</accession>
<proteinExistence type="inferred from homology"/>
<feature type="domain" description="AAA+ ATPase" evidence="6">
    <location>
        <begin position="359"/>
        <end position="514"/>
    </location>
</feature>
<dbReference type="InterPro" id="IPR003959">
    <property type="entry name" value="ATPase_AAA_core"/>
</dbReference>
<dbReference type="SMR" id="A0A024UXI8"/>
<dbReference type="InterPro" id="IPR003960">
    <property type="entry name" value="ATPase_AAA_CS"/>
</dbReference>
<dbReference type="PANTHER" id="PTHR45991:SF1">
    <property type="entry name" value="PACHYTENE CHECKPOINT PROTEIN 2 HOMOLOG"/>
    <property type="match status" value="1"/>
</dbReference>
<dbReference type="EMBL" id="KI925184">
    <property type="protein sequence ID" value="ETW15291.1"/>
    <property type="molecule type" value="Genomic_DNA"/>
</dbReference>
<dbReference type="GO" id="GO:0016887">
    <property type="term" value="F:ATP hydrolysis activity"/>
    <property type="evidence" value="ECO:0007669"/>
    <property type="project" value="InterPro"/>
</dbReference>
<dbReference type="GO" id="GO:0007131">
    <property type="term" value="P:reciprocal meiotic recombination"/>
    <property type="evidence" value="ECO:0007669"/>
    <property type="project" value="TreeGrafter"/>
</dbReference>
<dbReference type="InterPro" id="IPR058249">
    <property type="entry name" value="Pch2_C"/>
</dbReference>
<dbReference type="SMART" id="SM00382">
    <property type="entry name" value="AAA"/>
    <property type="match status" value="1"/>
</dbReference>
<evidence type="ECO:0000256" key="1">
    <source>
        <dbReference type="ARBA" id="ARBA00007271"/>
    </source>
</evidence>
<dbReference type="InterPro" id="IPR044539">
    <property type="entry name" value="Pch2-like"/>
</dbReference>
<keyword evidence="4" id="KW-0469">Meiosis</keyword>
<protein>
    <recommendedName>
        <fullName evidence="6">AAA+ ATPase domain-containing protein</fullName>
    </recommendedName>
</protein>
<evidence type="ECO:0000259" key="6">
    <source>
        <dbReference type="SMART" id="SM00382"/>
    </source>
</evidence>
<evidence type="ECO:0000313" key="8">
    <source>
        <dbReference type="Proteomes" id="UP000030690"/>
    </source>
</evidence>
<sequence length="645" mass="75148">MSSNEERRIPLCCEICLKNEIDVSSEMIKVAAQKWLFSLGITITLGRHDPSKIVCEKLKKYCDYIVIEPAIPIKIVKEYNEDFKNYKSCKTNNNSNSNDIIDIKSNDDNLENHKNIDNKDNIYNVNHIDTFDHVDNNICKKLYPSHYSVYELNRFNDLNSCDIKCSTQDNDITNNIISNSNMYDEKRKRKKITPLKIVDENKKNKSLVSSLALSQNIVHTSNFSNDLIGKEKKNIYEESNLLFTVPIIGEKSISSIEEDPIILPNFFCVVHVVTYYKNEEHMEEKFNDVSEYDEDQEQIGEKEKNDVPTYIQYILPHLRFHKLWDSLYYEENIKRDLLEYVSALMLFSTKKVDCNMINYNHLVLLYGPPGTGKTSLCKALANKVCIRLSNIYTTGILIELNTHTLFSKWFSESGKQVLKLFNKIKRMISEYEENDIFICLLIDEVESLSADRKRSIESTDPSDTVRVVNTLLTQIDSLKYYHNTLILTTSNISEMIDEAFIDRVDLKQFIGLPNEECIYEIYKNCIDELIEKEIIRLSTKIPNYERAKKLTKSYKDDDKEEYINGYTLLKCAKLSEGFSGRCLRRIPFQAYAYFCQATLRFYNCTNNNQEKVLISLEEFFIALQKAIHKETINKSKLSEQKNTKS</sequence>
<comment type="similarity">
    <text evidence="1">Belongs to the AAA ATPase family. PCH2 subfamily.</text>
</comment>
<evidence type="ECO:0000256" key="2">
    <source>
        <dbReference type="ARBA" id="ARBA00022741"/>
    </source>
</evidence>
<dbReference type="GO" id="GO:0005524">
    <property type="term" value="F:ATP binding"/>
    <property type="evidence" value="ECO:0007669"/>
    <property type="project" value="UniProtKB-KW"/>
</dbReference>
<dbReference type="InterPro" id="IPR027417">
    <property type="entry name" value="P-loop_NTPase"/>
</dbReference>
<dbReference type="GO" id="GO:0051598">
    <property type="term" value="P:meiotic recombination checkpoint signaling"/>
    <property type="evidence" value="ECO:0007669"/>
    <property type="project" value="TreeGrafter"/>
</dbReference>
<dbReference type="GO" id="GO:0005634">
    <property type="term" value="C:nucleus"/>
    <property type="evidence" value="ECO:0007669"/>
    <property type="project" value="TreeGrafter"/>
</dbReference>
<dbReference type="PROSITE" id="PS00674">
    <property type="entry name" value="AAA"/>
    <property type="match status" value="1"/>
</dbReference>
<name>A0A024UXI8_PLAFA</name>
<reference evidence="7 8" key="1">
    <citation type="submission" date="2013-02" db="EMBL/GenBank/DDBJ databases">
        <title>The Genome Annotation of Plasmodium falciparum Vietnam Oak-Knoll (FVO).</title>
        <authorList>
            <consortium name="The Broad Institute Genome Sequencing Platform"/>
            <consortium name="The Broad Institute Genome Sequencing Center for Infectious Disease"/>
            <person name="Neafsey D."/>
            <person name="Hoffman S."/>
            <person name="Volkman S."/>
            <person name="Rosenthal P."/>
            <person name="Walker B."/>
            <person name="Young S.K."/>
            <person name="Zeng Q."/>
            <person name="Gargeya S."/>
            <person name="Fitzgerald M."/>
            <person name="Haas B."/>
            <person name="Abouelleil A."/>
            <person name="Allen A.W."/>
            <person name="Alvarado L."/>
            <person name="Arachchi H.M."/>
            <person name="Berlin A.M."/>
            <person name="Chapman S.B."/>
            <person name="Gainer-Dewar J."/>
            <person name="Goldberg J."/>
            <person name="Griggs A."/>
            <person name="Gujja S."/>
            <person name="Hansen M."/>
            <person name="Howarth C."/>
            <person name="Imamovic A."/>
            <person name="Ireland A."/>
            <person name="Larimer J."/>
            <person name="McCowan C."/>
            <person name="Murphy C."/>
            <person name="Pearson M."/>
            <person name="Poon T.W."/>
            <person name="Priest M."/>
            <person name="Roberts A."/>
            <person name="Saif S."/>
            <person name="Shea T."/>
            <person name="Sisk P."/>
            <person name="Sykes S."/>
            <person name="Wortman J."/>
            <person name="Nusbaum C."/>
            <person name="Birren B."/>
        </authorList>
    </citation>
    <scope>NUCLEOTIDE SEQUENCE [LARGE SCALE GENOMIC DNA]</scope>
    <source>
        <strain evidence="8">Vietnam Oak-Knoll (FVO)</strain>
    </source>
</reference>
<evidence type="ECO:0000256" key="3">
    <source>
        <dbReference type="ARBA" id="ARBA00022840"/>
    </source>
</evidence>
<dbReference type="Pfam" id="PF00004">
    <property type="entry name" value="AAA"/>
    <property type="match status" value="1"/>
</dbReference>
<dbReference type="PRINTS" id="PR00300">
    <property type="entry name" value="CLPPROTEASEA"/>
</dbReference>
<dbReference type="Gene3D" id="3.40.50.300">
    <property type="entry name" value="P-loop containing nucleotide triphosphate hydrolases"/>
    <property type="match status" value="1"/>
</dbReference>
<organism evidence="7 8">
    <name type="scientific">Plasmodium falciparum Vietnam Oak-Knoll</name>
    <name type="common">FVO</name>
    <dbReference type="NCBI Taxonomy" id="1036723"/>
    <lineage>
        <taxon>Eukaryota</taxon>
        <taxon>Sar</taxon>
        <taxon>Alveolata</taxon>
        <taxon>Apicomplexa</taxon>
        <taxon>Aconoidasida</taxon>
        <taxon>Haemosporida</taxon>
        <taxon>Plasmodiidae</taxon>
        <taxon>Plasmodium</taxon>
        <taxon>Plasmodium (Laverania)</taxon>
    </lineage>
</organism>
<dbReference type="SUPFAM" id="SSF52540">
    <property type="entry name" value="P-loop containing nucleoside triphosphate hydrolases"/>
    <property type="match status" value="1"/>
</dbReference>
<dbReference type="OrthoDB" id="10042665at2759"/>
<keyword evidence="3 5" id="KW-0067">ATP-binding</keyword>
<dbReference type="PANTHER" id="PTHR45991">
    <property type="entry name" value="PACHYTENE CHECKPOINT PROTEIN 2"/>
    <property type="match status" value="1"/>
</dbReference>